<comment type="caution">
    <text evidence="1">The sequence shown here is derived from an EMBL/GenBank/DDBJ whole genome shotgun (WGS) entry which is preliminary data.</text>
</comment>
<evidence type="ECO:0000313" key="1">
    <source>
        <dbReference type="EMBL" id="KAK8955301.1"/>
    </source>
</evidence>
<dbReference type="EMBL" id="JBBWWR010000013">
    <property type="protein sequence ID" value="KAK8955301.1"/>
    <property type="molecule type" value="Genomic_DNA"/>
</dbReference>
<dbReference type="Proteomes" id="UP001412067">
    <property type="component" value="Unassembled WGS sequence"/>
</dbReference>
<gene>
    <name evidence="1" type="ORF">KSP40_PGU019706</name>
</gene>
<sequence length="77" mass="8539">MTPQLSFATTRGCSRLTYGGRWPEAMWVRCTFRDAYDNRCDSCPAGGINCLRDTALSATAATLVQYFSTSADVWETD</sequence>
<accession>A0ABR2LZW6</accession>
<proteinExistence type="predicted"/>
<organism evidence="1 2">
    <name type="scientific">Platanthera guangdongensis</name>
    <dbReference type="NCBI Taxonomy" id="2320717"/>
    <lineage>
        <taxon>Eukaryota</taxon>
        <taxon>Viridiplantae</taxon>
        <taxon>Streptophyta</taxon>
        <taxon>Embryophyta</taxon>
        <taxon>Tracheophyta</taxon>
        <taxon>Spermatophyta</taxon>
        <taxon>Magnoliopsida</taxon>
        <taxon>Liliopsida</taxon>
        <taxon>Asparagales</taxon>
        <taxon>Orchidaceae</taxon>
        <taxon>Orchidoideae</taxon>
        <taxon>Orchideae</taxon>
        <taxon>Orchidinae</taxon>
        <taxon>Platanthera</taxon>
    </lineage>
</organism>
<protein>
    <submittedName>
        <fullName evidence="1">Uncharacterized protein</fullName>
    </submittedName>
</protein>
<keyword evidence="2" id="KW-1185">Reference proteome</keyword>
<reference evidence="1 2" key="1">
    <citation type="journal article" date="2022" name="Nat. Plants">
        <title>Genomes of leafy and leafless Platanthera orchids illuminate the evolution of mycoheterotrophy.</title>
        <authorList>
            <person name="Li M.H."/>
            <person name="Liu K.W."/>
            <person name="Li Z."/>
            <person name="Lu H.C."/>
            <person name="Ye Q.L."/>
            <person name="Zhang D."/>
            <person name="Wang J.Y."/>
            <person name="Li Y.F."/>
            <person name="Zhong Z.M."/>
            <person name="Liu X."/>
            <person name="Yu X."/>
            <person name="Liu D.K."/>
            <person name="Tu X.D."/>
            <person name="Liu B."/>
            <person name="Hao Y."/>
            <person name="Liao X.Y."/>
            <person name="Jiang Y.T."/>
            <person name="Sun W.H."/>
            <person name="Chen J."/>
            <person name="Chen Y.Q."/>
            <person name="Ai Y."/>
            <person name="Zhai J.W."/>
            <person name="Wu S.S."/>
            <person name="Zhou Z."/>
            <person name="Hsiao Y.Y."/>
            <person name="Wu W.L."/>
            <person name="Chen Y.Y."/>
            <person name="Lin Y.F."/>
            <person name="Hsu J.L."/>
            <person name="Li C.Y."/>
            <person name="Wang Z.W."/>
            <person name="Zhao X."/>
            <person name="Zhong W.Y."/>
            <person name="Ma X.K."/>
            <person name="Ma L."/>
            <person name="Huang J."/>
            <person name="Chen G.Z."/>
            <person name="Huang M.Z."/>
            <person name="Huang L."/>
            <person name="Peng D.H."/>
            <person name="Luo Y.B."/>
            <person name="Zou S.Q."/>
            <person name="Chen S.P."/>
            <person name="Lan S."/>
            <person name="Tsai W.C."/>
            <person name="Van de Peer Y."/>
            <person name="Liu Z.J."/>
        </authorList>
    </citation>
    <scope>NUCLEOTIDE SEQUENCE [LARGE SCALE GENOMIC DNA]</scope>
    <source>
        <strain evidence="1">Lor288</strain>
    </source>
</reference>
<name>A0ABR2LZW6_9ASPA</name>
<evidence type="ECO:0000313" key="2">
    <source>
        <dbReference type="Proteomes" id="UP001412067"/>
    </source>
</evidence>